<feature type="domain" description="dUTPase-like" evidence="6">
    <location>
        <begin position="12"/>
        <end position="142"/>
    </location>
</feature>
<evidence type="ECO:0000256" key="4">
    <source>
        <dbReference type="ARBA" id="ARBA00023080"/>
    </source>
</evidence>
<dbReference type="SUPFAM" id="SSF51283">
    <property type="entry name" value="dUTPase-like"/>
    <property type="match status" value="1"/>
</dbReference>
<accession>A0A2I1MA04</accession>
<dbReference type="NCBIfam" id="NF001862">
    <property type="entry name" value="PRK00601.1"/>
    <property type="match status" value="1"/>
</dbReference>
<dbReference type="CDD" id="cd07557">
    <property type="entry name" value="trimeric_dUTPase"/>
    <property type="match status" value="1"/>
</dbReference>
<evidence type="ECO:0000313" key="10">
    <source>
        <dbReference type="Proteomes" id="UP000255124"/>
    </source>
</evidence>
<dbReference type="InterPro" id="IPR033704">
    <property type="entry name" value="dUTPase_trimeric"/>
</dbReference>
<gene>
    <name evidence="8" type="primary">dut</name>
    <name evidence="7" type="ORF">CYJ34_04005</name>
    <name evidence="8" type="ORF">NCTC9810_00610</name>
</gene>
<comment type="similarity">
    <text evidence="1">Belongs to the dUTPase family.</text>
</comment>
<evidence type="ECO:0000259" key="6">
    <source>
        <dbReference type="Pfam" id="PF00692"/>
    </source>
</evidence>
<evidence type="ECO:0000256" key="1">
    <source>
        <dbReference type="ARBA" id="ARBA00006581"/>
    </source>
</evidence>
<dbReference type="InterPro" id="IPR008181">
    <property type="entry name" value="dUTPase"/>
</dbReference>
<proteinExistence type="inferred from homology"/>
<reference evidence="7 9" key="1">
    <citation type="submission" date="2017-12" db="EMBL/GenBank/DDBJ databases">
        <title>Phylogenetic diversity of female urinary microbiome.</title>
        <authorList>
            <person name="Thomas-White K."/>
            <person name="Wolfe A.J."/>
        </authorList>
    </citation>
    <scope>NUCLEOTIDE SEQUENCE [LARGE SCALE GENOMIC DNA]</scope>
    <source>
        <strain evidence="7 9">UMB0119</strain>
    </source>
</reference>
<dbReference type="Gene3D" id="2.70.40.10">
    <property type="match status" value="1"/>
</dbReference>
<evidence type="ECO:0000313" key="9">
    <source>
        <dbReference type="Proteomes" id="UP000234335"/>
    </source>
</evidence>
<evidence type="ECO:0000256" key="2">
    <source>
        <dbReference type="ARBA" id="ARBA00012379"/>
    </source>
</evidence>
<name>A0A2I1MA04_9FIRM</name>
<protein>
    <recommendedName>
        <fullName evidence="2">dUTP diphosphatase</fullName>
        <ecNumber evidence="2">3.6.1.23</ecNumber>
    </recommendedName>
</protein>
<dbReference type="Proteomes" id="UP000234335">
    <property type="component" value="Unassembled WGS sequence"/>
</dbReference>
<reference evidence="8 10" key="2">
    <citation type="submission" date="2018-06" db="EMBL/GenBank/DDBJ databases">
        <authorList>
            <consortium name="Pathogen Informatics"/>
            <person name="Doyle S."/>
        </authorList>
    </citation>
    <scope>NUCLEOTIDE SEQUENCE [LARGE SCALE GENOMIC DNA]</scope>
    <source>
        <strain evidence="8 10">NCTC9810</strain>
    </source>
</reference>
<dbReference type="NCBIfam" id="TIGR00576">
    <property type="entry name" value="dut"/>
    <property type="match status" value="1"/>
</dbReference>
<dbReference type="GO" id="GO:0006226">
    <property type="term" value="P:dUMP biosynthetic process"/>
    <property type="evidence" value="ECO:0007669"/>
    <property type="project" value="InterPro"/>
</dbReference>
<organism evidence="7 9">
    <name type="scientific">Anaerococcus octavius</name>
    <dbReference type="NCBI Taxonomy" id="54007"/>
    <lineage>
        <taxon>Bacteria</taxon>
        <taxon>Bacillati</taxon>
        <taxon>Bacillota</taxon>
        <taxon>Tissierellia</taxon>
        <taxon>Tissierellales</taxon>
        <taxon>Peptoniphilaceae</taxon>
        <taxon>Anaerococcus</taxon>
    </lineage>
</organism>
<comment type="catalytic activity">
    <reaction evidence="5">
        <text>dUTP + H2O = dUMP + diphosphate + H(+)</text>
        <dbReference type="Rhea" id="RHEA:10248"/>
        <dbReference type="ChEBI" id="CHEBI:15377"/>
        <dbReference type="ChEBI" id="CHEBI:15378"/>
        <dbReference type="ChEBI" id="CHEBI:33019"/>
        <dbReference type="ChEBI" id="CHEBI:61555"/>
        <dbReference type="ChEBI" id="CHEBI:246422"/>
        <dbReference type="EC" id="3.6.1.23"/>
    </reaction>
</comment>
<dbReference type="AlphaFoldDB" id="A0A2I1MA04"/>
<dbReference type="GO" id="GO:0046081">
    <property type="term" value="P:dUTP catabolic process"/>
    <property type="evidence" value="ECO:0007669"/>
    <property type="project" value="InterPro"/>
</dbReference>
<dbReference type="Pfam" id="PF00692">
    <property type="entry name" value="dUTPase"/>
    <property type="match status" value="1"/>
</dbReference>
<dbReference type="RefSeq" id="WP_101540059.1">
    <property type="nucleotide sequence ID" value="NZ_CALTZC010000010.1"/>
</dbReference>
<evidence type="ECO:0000256" key="5">
    <source>
        <dbReference type="ARBA" id="ARBA00047686"/>
    </source>
</evidence>
<dbReference type="PANTHER" id="PTHR11241">
    <property type="entry name" value="DEOXYURIDINE 5'-TRIPHOSPHATE NUCLEOTIDOHYDROLASE"/>
    <property type="match status" value="1"/>
</dbReference>
<keyword evidence="4" id="KW-0546">Nucleotide metabolism</keyword>
<dbReference type="Proteomes" id="UP000255124">
    <property type="component" value="Unassembled WGS sequence"/>
</dbReference>
<dbReference type="InterPro" id="IPR036157">
    <property type="entry name" value="dUTPase-like_sf"/>
</dbReference>
<evidence type="ECO:0000313" key="8">
    <source>
        <dbReference type="EMBL" id="SUU92283.1"/>
    </source>
</evidence>
<evidence type="ECO:0000313" key="7">
    <source>
        <dbReference type="EMBL" id="PKZ16960.1"/>
    </source>
</evidence>
<keyword evidence="9" id="KW-1185">Reference proteome</keyword>
<keyword evidence="3 8" id="KW-0378">Hydrolase</keyword>
<dbReference type="EMBL" id="UFTA01000002">
    <property type="protein sequence ID" value="SUU92283.1"/>
    <property type="molecule type" value="Genomic_DNA"/>
</dbReference>
<dbReference type="PANTHER" id="PTHR11241:SF0">
    <property type="entry name" value="DEOXYURIDINE 5'-TRIPHOSPHATE NUCLEOTIDOHYDROLASE"/>
    <property type="match status" value="1"/>
</dbReference>
<sequence>MKEKLKIVTDNKIPVYATKEAAGIDLYCSNKEDIKIKAKETVKIDTGLKVQIPKGYFGAIYPRSSTGVKKKLMLANTVGVIDSDYRGEIIIYFYNYGDQEQVIKNGDRLAQLVIQPYQQLEIEVVESLNESDRGEGGFGSTGR</sequence>
<evidence type="ECO:0000256" key="3">
    <source>
        <dbReference type="ARBA" id="ARBA00022801"/>
    </source>
</evidence>
<dbReference type="GO" id="GO:0000287">
    <property type="term" value="F:magnesium ion binding"/>
    <property type="evidence" value="ECO:0007669"/>
    <property type="project" value="InterPro"/>
</dbReference>
<dbReference type="EMBL" id="PKGS01000002">
    <property type="protein sequence ID" value="PKZ16960.1"/>
    <property type="molecule type" value="Genomic_DNA"/>
</dbReference>
<dbReference type="GO" id="GO:0004170">
    <property type="term" value="F:dUTP diphosphatase activity"/>
    <property type="evidence" value="ECO:0007669"/>
    <property type="project" value="UniProtKB-EC"/>
</dbReference>
<dbReference type="InterPro" id="IPR029054">
    <property type="entry name" value="dUTPase-like"/>
</dbReference>
<dbReference type="OrthoDB" id="9809956at2"/>
<dbReference type="EC" id="3.6.1.23" evidence="2"/>